<dbReference type="AlphaFoldDB" id="A0A9N7VCK4"/>
<comment type="caution">
    <text evidence="2">The sequence shown here is derived from an EMBL/GenBank/DDBJ whole genome shotgun (WGS) entry which is preliminary data.</text>
</comment>
<organism evidence="2 3">
    <name type="scientific">Pleuronectes platessa</name>
    <name type="common">European plaice</name>
    <dbReference type="NCBI Taxonomy" id="8262"/>
    <lineage>
        <taxon>Eukaryota</taxon>
        <taxon>Metazoa</taxon>
        <taxon>Chordata</taxon>
        <taxon>Craniata</taxon>
        <taxon>Vertebrata</taxon>
        <taxon>Euteleostomi</taxon>
        <taxon>Actinopterygii</taxon>
        <taxon>Neopterygii</taxon>
        <taxon>Teleostei</taxon>
        <taxon>Neoteleostei</taxon>
        <taxon>Acanthomorphata</taxon>
        <taxon>Carangaria</taxon>
        <taxon>Pleuronectiformes</taxon>
        <taxon>Pleuronectoidei</taxon>
        <taxon>Pleuronectidae</taxon>
        <taxon>Pleuronectes</taxon>
    </lineage>
</organism>
<accession>A0A9N7VCK4</accession>
<evidence type="ECO:0000313" key="3">
    <source>
        <dbReference type="Proteomes" id="UP001153269"/>
    </source>
</evidence>
<proteinExistence type="predicted"/>
<feature type="region of interest" description="Disordered" evidence="1">
    <location>
        <begin position="117"/>
        <end position="138"/>
    </location>
</feature>
<dbReference type="Proteomes" id="UP001153269">
    <property type="component" value="Unassembled WGS sequence"/>
</dbReference>
<sequence length="138" mass="15411">MSIHCEAPGGRRGGSCWNGDHVGPGKGELSGLRKQHAEQIDAVNMWRPLPEAIRRIVPPPLSLLEILQRTFHLASDLQWFHLKDSCRHSFFFSPPWLSGQSGGVTRWRRQSEFEEVNPAPAEQHNFVPVASPGSPLIS</sequence>
<evidence type="ECO:0000313" key="2">
    <source>
        <dbReference type="EMBL" id="CAB1446979.1"/>
    </source>
</evidence>
<dbReference type="EMBL" id="CADEAL010003932">
    <property type="protein sequence ID" value="CAB1446979.1"/>
    <property type="molecule type" value="Genomic_DNA"/>
</dbReference>
<evidence type="ECO:0000256" key="1">
    <source>
        <dbReference type="SAM" id="MobiDB-lite"/>
    </source>
</evidence>
<reference evidence="2" key="1">
    <citation type="submission" date="2020-03" db="EMBL/GenBank/DDBJ databases">
        <authorList>
            <person name="Weist P."/>
        </authorList>
    </citation>
    <scope>NUCLEOTIDE SEQUENCE</scope>
</reference>
<keyword evidence="3" id="KW-1185">Reference proteome</keyword>
<protein>
    <submittedName>
        <fullName evidence="2">Uncharacterized protein</fullName>
    </submittedName>
</protein>
<gene>
    <name evidence="2" type="ORF">PLEPLA_LOCUS34684</name>
</gene>
<name>A0A9N7VCK4_PLEPL</name>